<keyword evidence="8" id="KW-1185">Reference proteome</keyword>
<evidence type="ECO:0000256" key="3">
    <source>
        <dbReference type="ARBA" id="ARBA00022692"/>
    </source>
</evidence>
<feature type="transmembrane region" description="Helical" evidence="6">
    <location>
        <begin position="362"/>
        <end position="383"/>
    </location>
</feature>
<dbReference type="PANTHER" id="PTHR30213">
    <property type="entry name" value="INNER MEMBRANE PROTEIN YHJD"/>
    <property type="match status" value="1"/>
</dbReference>
<dbReference type="PANTHER" id="PTHR30213:SF1">
    <property type="entry name" value="INNER MEMBRANE PROTEIN YHJD"/>
    <property type="match status" value="1"/>
</dbReference>
<proteinExistence type="predicted"/>
<feature type="transmembrane region" description="Helical" evidence="6">
    <location>
        <begin position="161"/>
        <end position="184"/>
    </location>
</feature>
<dbReference type="Pfam" id="PF03631">
    <property type="entry name" value="Virul_fac_BrkB"/>
    <property type="match status" value="1"/>
</dbReference>
<name>A0ABP9GYH3_9ACTN</name>
<keyword evidence="5 6" id="KW-0472">Membrane</keyword>
<feature type="transmembrane region" description="Helical" evidence="6">
    <location>
        <begin position="58"/>
        <end position="80"/>
    </location>
</feature>
<evidence type="ECO:0000256" key="6">
    <source>
        <dbReference type="SAM" id="Phobius"/>
    </source>
</evidence>
<feature type="transmembrane region" description="Helical" evidence="6">
    <location>
        <begin position="267"/>
        <end position="285"/>
    </location>
</feature>
<dbReference type="EMBL" id="BAABIK010000045">
    <property type="protein sequence ID" value="GAA4957107.1"/>
    <property type="molecule type" value="Genomic_DNA"/>
</dbReference>
<keyword evidence="2" id="KW-1003">Cell membrane</keyword>
<dbReference type="Proteomes" id="UP001499993">
    <property type="component" value="Unassembled WGS sequence"/>
</dbReference>
<organism evidence="7 8">
    <name type="scientific">Streptomonospora halophila</name>
    <dbReference type="NCBI Taxonomy" id="427369"/>
    <lineage>
        <taxon>Bacteria</taxon>
        <taxon>Bacillati</taxon>
        <taxon>Actinomycetota</taxon>
        <taxon>Actinomycetes</taxon>
        <taxon>Streptosporangiales</taxon>
        <taxon>Nocardiopsidaceae</taxon>
        <taxon>Streptomonospora</taxon>
    </lineage>
</organism>
<evidence type="ECO:0000313" key="8">
    <source>
        <dbReference type="Proteomes" id="UP001499993"/>
    </source>
</evidence>
<feature type="transmembrane region" description="Helical" evidence="6">
    <location>
        <begin position="236"/>
        <end position="261"/>
    </location>
</feature>
<feature type="transmembrane region" description="Helical" evidence="6">
    <location>
        <begin position="204"/>
        <end position="224"/>
    </location>
</feature>
<comment type="caution">
    <text evidence="7">The sequence shown here is derived from an EMBL/GenBank/DDBJ whole genome shotgun (WGS) entry which is preliminary data.</text>
</comment>
<evidence type="ECO:0000256" key="2">
    <source>
        <dbReference type="ARBA" id="ARBA00022475"/>
    </source>
</evidence>
<evidence type="ECO:0000256" key="5">
    <source>
        <dbReference type="ARBA" id="ARBA00023136"/>
    </source>
</evidence>
<comment type="subcellular location">
    <subcellularLocation>
        <location evidence="1">Cell membrane</location>
        <topology evidence="1">Multi-pass membrane protein</topology>
    </subcellularLocation>
</comment>
<keyword evidence="3 6" id="KW-0812">Transmembrane</keyword>
<evidence type="ECO:0000313" key="7">
    <source>
        <dbReference type="EMBL" id="GAA4957107.1"/>
    </source>
</evidence>
<feature type="transmembrane region" description="Helical" evidence="6">
    <location>
        <begin position="114"/>
        <end position="135"/>
    </location>
</feature>
<keyword evidence="4 6" id="KW-1133">Transmembrane helix</keyword>
<evidence type="ECO:0000256" key="4">
    <source>
        <dbReference type="ARBA" id="ARBA00022989"/>
    </source>
</evidence>
<sequence>MPMAATAAVKDRVRRYRNLAMEAYWSVRRRRPSADHAVRAYERYSGSEGNRLAAGVTYYAFLSFFPLLALAFAAVGHAAAVEPDARDYLDQALREALPGLADGLPVDRIAEARTGAGVIGLLGLLYAGVGAVDAVRGALRRVWLNDTGDGPNFAVAKLTDVAVMAVLGVCLLGSVALTSVAQAATHWLLGFVQLRDSLLAVGATRVLGAAIAVAVDTVIFLVVFSRLSGTRRPLRLLWQGALLTAVGFEILKAAAALLISGTLSNPVYASFAVTVGLLVWINLVMRMLLLGASWTATWLPVPPPYEGAVPSGLPIGLTDDEPARTAVRQDLGPSAATLPARPTRAQMERSRRLDRRRRIGGALRRLVLPAALAAGAAAVVAWLRRRRG</sequence>
<dbReference type="InterPro" id="IPR017039">
    <property type="entry name" value="Virul_fac_BrkB"/>
</dbReference>
<accession>A0ABP9GYH3</accession>
<gene>
    <name evidence="7" type="ORF">GCM10023224_48730</name>
</gene>
<protein>
    <submittedName>
        <fullName evidence="7">Uncharacterized protein</fullName>
    </submittedName>
</protein>
<reference evidence="8" key="1">
    <citation type="journal article" date="2019" name="Int. J. Syst. Evol. Microbiol.">
        <title>The Global Catalogue of Microorganisms (GCM) 10K type strain sequencing project: providing services to taxonomists for standard genome sequencing and annotation.</title>
        <authorList>
            <consortium name="The Broad Institute Genomics Platform"/>
            <consortium name="The Broad Institute Genome Sequencing Center for Infectious Disease"/>
            <person name="Wu L."/>
            <person name="Ma J."/>
        </authorList>
    </citation>
    <scope>NUCLEOTIDE SEQUENCE [LARGE SCALE GENOMIC DNA]</scope>
    <source>
        <strain evidence="8">JCM 18123</strain>
    </source>
</reference>
<evidence type="ECO:0000256" key="1">
    <source>
        <dbReference type="ARBA" id="ARBA00004651"/>
    </source>
</evidence>